<organism evidence="2">
    <name type="scientific">Thrips palmi</name>
    <name type="common">Melon thrips</name>
    <dbReference type="NCBI Taxonomy" id="161013"/>
    <lineage>
        <taxon>Eukaryota</taxon>
        <taxon>Metazoa</taxon>
        <taxon>Ecdysozoa</taxon>
        <taxon>Arthropoda</taxon>
        <taxon>Hexapoda</taxon>
        <taxon>Insecta</taxon>
        <taxon>Pterygota</taxon>
        <taxon>Neoptera</taxon>
        <taxon>Paraneoptera</taxon>
        <taxon>Thysanoptera</taxon>
        <taxon>Terebrantia</taxon>
        <taxon>Thripoidea</taxon>
        <taxon>Thripidae</taxon>
        <taxon>Thrips</taxon>
    </lineage>
</organism>
<evidence type="ECO:0000313" key="1">
    <source>
        <dbReference type="Proteomes" id="UP000515158"/>
    </source>
</evidence>
<accession>A0A6P9ACK9</accession>
<dbReference type="GeneID" id="117653957"/>
<dbReference type="AlphaFoldDB" id="A0A6P9ACK9"/>
<protein>
    <submittedName>
        <fullName evidence="2">Uncharacterized protein LOC117653957 isoform X1</fullName>
    </submittedName>
</protein>
<dbReference type="OrthoDB" id="8196471at2759"/>
<dbReference type="InParanoid" id="A0A6P9ACK9"/>
<keyword evidence="1" id="KW-1185">Reference proteome</keyword>
<gene>
    <name evidence="2" type="primary">LOC117653957</name>
</gene>
<dbReference type="Proteomes" id="UP000515158">
    <property type="component" value="Unplaced"/>
</dbReference>
<proteinExistence type="predicted"/>
<dbReference type="KEGG" id="tpal:117653957"/>
<reference evidence="2" key="1">
    <citation type="submission" date="2025-08" db="UniProtKB">
        <authorList>
            <consortium name="RefSeq"/>
        </authorList>
    </citation>
    <scope>IDENTIFICATION</scope>
    <source>
        <tissue evidence="2">Total insect</tissue>
    </source>
</reference>
<evidence type="ECO:0000313" key="2">
    <source>
        <dbReference type="RefSeq" id="XP_034255917.1"/>
    </source>
</evidence>
<dbReference type="RefSeq" id="XP_034255917.1">
    <property type="nucleotide sequence ID" value="XM_034400026.1"/>
</dbReference>
<sequence>MITPGWTITWVCSHNTDCLNKNSFFLKMLHKSVLCDNVQLPAIGADGTDDLPNELVNVIRSIVPPPPDEMFYSIAKVPDNTLSLFQRRPTEKILLQRGDDGSSFSAKDTETYLEDIFIQLVEPNKYSDGNKILHIVLDLMIRWKLDIAVQEQAFKCLVCLSQQCEDLEPPPPTTSSVLEAMKCFHRFEVIQRMGVKILKSKTFLDRMKTKVQVACLIFNSLCNLPEMDDFMLHAKEIVQELTPPERIQIRSCKQYVEMLLDFPNRKNDKVTVFLSWCALETLLLLAEPVVRWGVFIDIHGQDKLWRMSCRSELEDRCQALLNRILPPDKNHVLTDRNVRPLAIKSSDPVDLVHQPLTKATELSLREDTGNFNTDQTLKAGKVKNENFNQLQDRRTSSDLLPAGNAFKVLPVDDLIGSKPLTPPPTIPDIDDRVSDDEITCTQSSYSPLYRITSPSYSPPPETYASLERRFGATLSPPQKLNEDHVNTACTVNNRDRGVCHSANEEVSIKSAANGNKSEPHQKLSPKIVQCLFCHEPKAKRPLLVTQYNNLSHCLLEPRNSMLYKLFQSNLCDLHKMR</sequence>
<name>A0A6P9ACK9_THRPL</name>